<feature type="region of interest" description="Disordered" evidence="1">
    <location>
        <begin position="1"/>
        <end position="24"/>
    </location>
</feature>
<proteinExistence type="predicted"/>
<name>A0A0E9VTR0_ANGAN</name>
<sequence>MRPPLTNIGSRMGRAEELSHLSVG</sequence>
<dbReference type="EMBL" id="GBXM01027043">
    <property type="protein sequence ID" value="JAH81534.1"/>
    <property type="molecule type" value="Transcribed_RNA"/>
</dbReference>
<organism evidence="2">
    <name type="scientific">Anguilla anguilla</name>
    <name type="common">European freshwater eel</name>
    <name type="synonym">Muraena anguilla</name>
    <dbReference type="NCBI Taxonomy" id="7936"/>
    <lineage>
        <taxon>Eukaryota</taxon>
        <taxon>Metazoa</taxon>
        <taxon>Chordata</taxon>
        <taxon>Craniata</taxon>
        <taxon>Vertebrata</taxon>
        <taxon>Euteleostomi</taxon>
        <taxon>Actinopterygii</taxon>
        <taxon>Neopterygii</taxon>
        <taxon>Teleostei</taxon>
        <taxon>Anguilliformes</taxon>
        <taxon>Anguillidae</taxon>
        <taxon>Anguilla</taxon>
    </lineage>
</organism>
<reference evidence="2" key="2">
    <citation type="journal article" date="2015" name="Fish Shellfish Immunol.">
        <title>Early steps in the European eel (Anguilla anguilla)-Vibrio vulnificus interaction in the gills: Role of the RtxA13 toxin.</title>
        <authorList>
            <person name="Callol A."/>
            <person name="Pajuelo D."/>
            <person name="Ebbesson L."/>
            <person name="Teles M."/>
            <person name="MacKenzie S."/>
            <person name="Amaro C."/>
        </authorList>
    </citation>
    <scope>NUCLEOTIDE SEQUENCE</scope>
</reference>
<reference evidence="2" key="1">
    <citation type="submission" date="2014-11" db="EMBL/GenBank/DDBJ databases">
        <authorList>
            <person name="Amaro Gonzalez C."/>
        </authorList>
    </citation>
    <scope>NUCLEOTIDE SEQUENCE</scope>
</reference>
<evidence type="ECO:0000256" key="1">
    <source>
        <dbReference type="SAM" id="MobiDB-lite"/>
    </source>
</evidence>
<feature type="compositionally biased region" description="Basic and acidic residues" evidence="1">
    <location>
        <begin position="13"/>
        <end position="24"/>
    </location>
</feature>
<protein>
    <submittedName>
        <fullName evidence="2">Uncharacterized protein</fullName>
    </submittedName>
</protein>
<dbReference type="AlphaFoldDB" id="A0A0E9VTR0"/>
<evidence type="ECO:0000313" key="2">
    <source>
        <dbReference type="EMBL" id="JAH81534.1"/>
    </source>
</evidence>
<accession>A0A0E9VTR0</accession>